<evidence type="ECO:0000313" key="4">
    <source>
        <dbReference type="Proteomes" id="UP000095038"/>
    </source>
</evidence>
<dbReference type="RefSeq" id="XP_020045008.1">
    <property type="nucleotide sequence ID" value="XM_020190899.1"/>
</dbReference>
<protein>
    <submittedName>
        <fullName evidence="3">FSH1-domain-containing protein</fullName>
    </submittedName>
</protein>
<dbReference type="GO" id="GO:0005634">
    <property type="term" value="C:nucleus"/>
    <property type="evidence" value="ECO:0007669"/>
    <property type="project" value="TreeGrafter"/>
</dbReference>
<proteinExistence type="predicted"/>
<dbReference type="GeneID" id="30964535"/>
<dbReference type="STRING" id="1344418.A0A1D2VAR9"/>
<accession>A0A1D2VAR9</accession>
<dbReference type="PANTHER" id="PTHR48070">
    <property type="entry name" value="ESTERASE OVCA2"/>
    <property type="match status" value="1"/>
</dbReference>
<evidence type="ECO:0000259" key="2">
    <source>
        <dbReference type="Pfam" id="PF03959"/>
    </source>
</evidence>
<evidence type="ECO:0000256" key="1">
    <source>
        <dbReference type="ARBA" id="ARBA00022801"/>
    </source>
</evidence>
<dbReference type="Proteomes" id="UP000095038">
    <property type="component" value="Unassembled WGS sequence"/>
</dbReference>
<evidence type="ECO:0000313" key="3">
    <source>
        <dbReference type="EMBL" id="ODV58701.1"/>
    </source>
</evidence>
<dbReference type="InterPro" id="IPR005645">
    <property type="entry name" value="FSH-like_dom"/>
</dbReference>
<dbReference type="InParanoid" id="A0A1D2VAR9"/>
<dbReference type="FunCoup" id="A0A1D2VAR9">
    <property type="interactions" value="140"/>
</dbReference>
<dbReference type="InterPro" id="IPR050593">
    <property type="entry name" value="LovG"/>
</dbReference>
<dbReference type="SUPFAM" id="SSF53474">
    <property type="entry name" value="alpha/beta-Hydrolases"/>
    <property type="match status" value="1"/>
</dbReference>
<gene>
    <name evidence="3" type="ORF">ASCRUDRAFT_38957</name>
</gene>
<dbReference type="EMBL" id="KV454490">
    <property type="protein sequence ID" value="ODV58701.1"/>
    <property type="molecule type" value="Genomic_DNA"/>
</dbReference>
<dbReference type="OrthoDB" id="2094269at2759"/>
<sequence>MSVKGRILCLHGFAQTGKIFAEKSSGIRKLLKKKNYETIYIDAPIKLKINELPFTPTTIPEDENFGFAWYRLNEGKIEDSINLINKTFQEKGPFDGIIGFSQGAALAFVFANLFHSKFPSLKFIMMFSSYSFYDDDYLSKLDPNLYRDLYLQKLGLRSMHIYGKNDNVIKSQLSIKLANNYCEKGTATLFEQPGGHFIPNSKPLCRGWIEWIEESMSQ</sequence>
<dbReference type="Pfam" id="PF03959">
    <property type="entry name" value="FSH1"/>
    <property type="match status" value="1"/>
</dbReference>
<organism evidence="3 4">
    <name type="scientific">Ascoidea rubescens DSM 1968</name>
    <dbReference type="NCBI Taxonomy" id="1344418"/>
    <lineage>
        <taxon>Eukaryota</taxon>
        <taxon>Fungi</taxon>
        <taxon>Dikarya</taxon>
        <taxon>Ascomycota</taxon>
        <taxon>Saccharomycotina</taxon>
        <taxon>Saccharomycetes</taxon>
        <taxon>Ascoideaceae</taxon>
        <taxon>Ascoidea</taxon>
    </lineage>
</organism>
<reference evidence="4" key="1">
    <citation type="submission" date="2016-05" db="EMBL/GenBank/DDBJ databases">
        <title>Comparative genomics of biotechnologically important yeasts.</title>
        <authorList>
            <consortium name="DOE Joint Genome Institute"/>
            <person name="Riley R."/>
            <person name="Haridas S."/>
            <person name="Wolfe K.H."/>
            <person name="Lopes M.R."/>
            <person name="Hittinger C.T."/>
            <person name="Goker M."/>
            <person name="Salamov A."/>
            <person name="Wisecaver J."/>
            <person name="Long T.M."/>
            <person name="Aerts A.L."/>
            <person name="Barry K."/>
            <person name="Choi C."/>
            <person name="Clum A."/>
            <person name="Coughlan A.Y."/>
            <person name="Deshpande S."/>
            <person name="Douglass A.P."/>
            <person name="Hanson S.J."/>
            <person name="Klenk H.-P."/>
            <person name="Labutti K."/>
            <person name="Lapidus A."/>
            <person name="Lindquist E."/>
            <person name="Lipzen A."/>
            <person name="Meier-Kolthoff J.P."/>
            <person name="Ohm R.A."/>
            <person name="Otillar R.P."/>
            <person name="Pangilinan J."/>
            <person name="Peng Y."/>
            <person name="Rokas A."/>
            <person name="Rosa C.A."/>
            <person name="Scheuner C."/>
            <person name="Sibirny A.A."/>
            <person name="Slot J.C."/>
            <person name="Stielow J.B."/>
            <person name="Sun H."/>
            <person name="Kurtzman C.P."/>
            <person name="Blackwell M."/>
            <person name="Grigoriev I.V."/>
            <person name="Jeffries T.W."/>
        </authorList>
    </citation>
    <scope>NUCLEOTIDE SEQUENCE [LARGE SCALE GENOMIC DNA]</scope>
    <source>
        <strain evidence="4">DSM 1968</strain>
    </source>
</reference>
<name>A0A1D2VAR9_9ASCO</name>
<keyword evidence="1" id="KW-0378">Hydrolase</keyword>
<dbReference type="GO" id="GO:0016787">
    <property type="term" value="F:hydrolase activity"/>
    <property type="evidence" value="ECO:0007669"/>
    <property type="project" value="UniProtKB-KW"/>
</dbReference>
<dbReference type="Gene3D" id="3.40.50.1820">
    <property type="entry name" value="alpha/beta hydrolase"/>
    <property type="match status" value="1"/>
</dbReference>
<dbReference type="PANTHER" id="PTHR48070:SF9">
    <property type="entry name" value="FAMILY OF SERINE HYDROLASES 1"/>
    <property type="match status" value="1"/>
</dbReference>
<feature type="domain" description="Serine hydrolase" evidence="2">
    <location>
        <begin position="1"/>
        <end position="203"/>
    </location>
</feature>
<dbReference type="GO" id="GO:0005737">
    <property type="term" value="C:cytoplasm"/>
    <property type="evidence" value="ECO:0007669"/>
    <property type="project" value="TreeGrafter"/>
</dbReference>
<keyword evidence="4" id="KW-1185">Reference proteome</keyword>
<dbReference type="AlphaFoldDB" id="A0A1D2VAR9"/>
<dbReference type="InterPro" id="IPR029058">
    <property type="entry name" value="AB_hydrolase_fold"/>
</dbReference>